<dbReference type="EMBL" id="CAJNOC010000339">
    <property type="protein sequence ID" value="CAF0747525.1"/>
    <property type="molecule type" value="Genomic_DNA"/>
</dbReference>
<evidence type="ECO:0000313" key="1">
    <source>
        <dbReference type="EMBL" id="CAF0747525.1"/>
    </source>
</evidence>
<reference evidence="1" key="1">
    <citation type="submission" date="2021-02" db="EMBL/GenBank/DDBJ databases">
        <authorList>
            <person name="Nowell W R."/>
        </authorList>
    </citation>
    <scope>NUCLEOTIDE SEQUENCE</scope>
    <source>
        <strain evidence="1">Ploen Becks lab</strain>
    </source>
</reference>
<evidence type="ECO:0000313" key="2">
    <source>
        <dbReference type="Proteomes" id="UP000663879"/>
    </source>
</evidence>
<gene>
    <name evidence="1" type="ORF">OXX778_LOCUS3733</name>
</gene>
<organism evidence="1 2">
    <name type="scientific">Brachionus calyciflorus</name>
    <dbReference type="NCBI Taxonomy" id="104777"/>
    <lineage>
        <taxon>Eukaryota</taxon>
        <taxon>Metazoa</taxon>
        <taxon>Spiralia</taxon>
        <taxon>Gnathifera</taxon>
        <taxon>Rotifera</taxon>
        <taxon>Eurotatoria</taxon>
        <taxon>Monogononta</taxon>
        <taxon>Pseudotrocha</taxon>
        <taxon>Ploima</taxon>
        <taxon>Brachionidae</taxon>
        <taxon>Brachionus</taxon>
    </lineage>
</organism>
<protein>
    <submittedName>
        <fullName evidence="1">Uncharacterized protein</fullName>
    </submittedName>
</protein>
<sequence length="97" mass="11331">MGAYKSKRSKKYNITNESVKHDEIDCDKIPVCSHVEHVECETTLFPLIKFPSIQQPNYNFRPVQFQYTPYALNIYSTSVNSQDKGEFLVTFHSTLFF</sequence>
<keyword evidence="2" id="KW-1185">Reference proteome</keyword>
<name>A0A813P166_9BILA</name>
<proteinExistence type="predicted"/>
<dbReference type="Proteomes" id="UP000663879">
    <property type="component" value="Unassembled WGS sequence"/>
</dbReference>
<accession>A0A813P166</accession>
<comment type="caution">
    <text evidence="1">The sequence shown here is derived from an EMBL/GenBank/DDBJ whole genome shotgun (WGS) entry which is preliminary data.</text>
</comment>
<dbReference type="AlphaFoldDB" id="A0A813P166"/>